<feature type="transmembrane region" description="Helical" evidence="1">
    <location>
        <begin position="6"/>
        <end position="30"/>
    </location>
</feature>
<gene>
    <name evidence="2" type="ORF">MENT_LOCUS6794</name>
</gene>
<sequence length="74" mass="9095">MSGTLFFLHVISIYFSICYFSSFSNFLFLIKIFLEKKFSNFFFEFQKFLLFLKFKTLFFLYAISSHFLFILIFK</sequence>
<protein>
    <submittedName>
        <fullName evidence="2">Uncharacterized protein</fullName>
    </submittedName>
</protein>
<comment type="caution">
    <text evidence="2">The sequence shown here is derived from an EMBL/GenBank/DDBJ whole genome shotgun (WGS) entry which is preliminary data.</text>
</comment>
<organism evidence="2 3">
    <name type="scientific">Meloidogyne enterolobii</name>
    <name type="common">Root-knot nematode worm</name>
    <name type="synonym">Meloidogyne mayaguensis</name>
    <dbReference type="NCBI Taxonomy" id="390850"/>
    <lineage>
        <taxon>Eukaryota</taxon>
        <taxon>Metazoa</taxon>
        <taxon>Ecdysozoa</taxon>
        <taxon>Nematoda</taxon>
        <taxon>Chromadorea</taxon>
        <taxon>Rhabditida</taxon>
        <taxon>Tylenchina</taxon>
        <taxon>Tylenchomorpha</taxon>
        <taxon>Tylenchoidea</taxon>
        <taxon>Meloidogynidae</taxon>
        <taxon>Meloidogyninae</taxon>
        <taxon>Meloidogyne</taxon>
    </lineage>
</organism>
<evidence type="ECO:0000256" key="1">
    <source>
        <dbReference type="SAM" id="Phobius"/>
    </source>
</evidence>
<keyword evidence="1" id="KW-0472">Membrane</keyword>
<dbReference type="Proteomes" id="UP000580250">
    <property type="component" value="Unassembled WGS sequence"/>
</dbReference>
<keyword evidence="1" id="KW-0812">Transmembrane</keyword>
<dbReference type="EMBL" id="CAJEWN010000026">
    <property type="protein sequence ID" value="CAD2141174.1"/>
    <property type="molecule type" value="Genomic_DNA"/>
</dbReference>
<keyword evidence="1" id="KW-1133">Transmembrane helix</keyword>
<evidence type="ECO:0000313" key="2">
    <source>
        <dbReference type="EMBL" id="CAD2141174.1"/>
    </source>
</evidence>
<reference evidence="2 3" key="1">
    <citation type="submission" date="2020-08" db="EMBL/GenBank/DDBJ databases">
        <authorList>
            <person name="Koutsovoulos G."/>
            <person name="Danchin GJ E."/>
        </authorList>
    </citation>
    <scope>NUCLEOTIDE SEQUENCE [LARGE SCALE GENOMIC DNA]</scope>
</reference>
<feature type="transmembrane region" description="Helical" evidence="1">
    <location>
        <begin position="50"/>
        <end position="73"/>
    </location>
</feature>
<evidence type="ECO:0000313" key="3">
    <source>
        <dbReference type="Proteomes" id="UP000580250"/>
    </source>
</evidence>
<accession>A0A6V7U0E7</accession>
<dbReference type="AlphaFoldDB" id="A0A6V7U0E7"/>
<proteinExistence type="predicted"/>
<name>A0A6V7U0E7_MELEN</name>